<dbReference type="NCBIfam" id="TIGR02189">
    <property type="entry name" value="GlrX-like_plant"/>
    <property type="match status" value="1"/>
</dbReference>
<keyword evidence="4" id="KW-0676">Redox-active center</keyword>
<evidence type="ECO:0000313" key="7">
    <source>
        <dbReference type="Proteomes" id="UP000195402"/>
    </source>
</evidence>
<keyword evidence="3" id="KW-0963">Cytoplasm</keyword>
<comment type="similarity">
    <text evidence="2">Belongs to the glutaredoxin family. CC-type subfamily.</text>
</comment>
<dbReference type="Proteomes" id="UP000195402">
    <property type="component" value="Unassembled WGS sequence"/>
</dbReference>
<evidence type="ECO:0000256" key="2">
    <source>
        <dbReference type="ARBA" id="ARBA00007568"/>
    </source>
</evidence>
<evidence type="ECO:0000313" key="6">
    <source>
        <dbReference type="EMBL" id="OVA11220.1"/>
    </source>
</evidence>
<dbReference type="GO" id="GO:0005737">
    <property type="term" value="C:cytoplasm"/>
    <property type="evidence" value="ECO:0007669"/>
    <property type="project" value="UniProtKB-SubCell"/>
</dbReference>
<dbReference type="SUPFAM" id="SSF52833">
    <property type="entry name" value="Thioredoxin-like"/>
    <property type="match status" value="1"/>
</dbReference>
<organism evidence="6 7">
    <name type="scientific">Macleaya cordata</name>
    <name type="common">Five-seeded plume-poppy</name>
    <name type="synonym">Bocconia cordata</name>
    <dbReference type="NCBI Taxonomy" id="56857"/>
    <lineage>
        <taxon>Eukaryota</taxon>
        <taxon>Viridiplantae</taxon>
        <taxon>Streptophyta</taxon>
        <taxon>Embryophyta</taxon>
        <taxon>Tracheophyta</taxon>
        <taxon>Spermatophyta</taxon>
        <taxon>Magnoliopsida</taxon>
        <taxon>Ranunculales</taxon>
        <taxon>Papaveraceae</taxon>
        <taxon>Papaveroideae</taxon>
        <taxon>Macleaya</taxon>
    </lineage>
</organism>
<keyword evidence="7" id="KW-1185">Reference proteome</keyword>
<evidence type="ECO:0000256" key="4">
    <source>
        <dbReference type="ARBA" id="ARBA00023284"/>
    </source>
</evidence>
<dbReference type="EMBL" id="MVGT01001723">
    <property type="protein sequence ID" value="OVA11220.1"/>
    <property type="molecule type" value="Genomic_DNA"/>
</dbReference>
<dbReference type="AlphaFoldDB" id="A0A200QL79"/>
<protein>
    <submittedName>
        <fullName evidence="6">Glutaredoxin</fullName>
    </submittedName>
</protein>
<comment type="subcellular location">
    <subcellularLocation>
        <location evidence="1">Cytoplasm</location>
    </subcellularLocation>
</comment>
<dbReference type="PROSITE" id="PS51354">
    <property type="entry name" value="GLUTAREDOXIN_2"/>
    <property type="match status" value="1"/>
</dbReference>
<sequence length="149" mass="16237">MQKAVPYRTWLPIKPESQISRTPSAIVVDNLEDPLKRSGSSSRIKLLVSENAVLVFGRRGCCMCHVIKRLLLGLGVNPAVYEVVDEADEIAVANELSTIDDNNVNGVLKPQFPCVYIGGKLFGGLDKLMAAHITGELIPILKQVGALWL</sequence>
<dbReference type="STRING" id="56857.A0A200QL79"/>
<dbReference type="FunCoup" id="A0A200QL79">
    <property type="interactions" value="32"/>
</dbReference>
<dbReference type="OMA" id="ELEMICG"/>
<evidence type="ECO:0000256" key="3">
    <source>
        <dbReference type="ARBA" id="ARBA00022490"/>
    </source>
</evidence>
<dbReference type="InterPro" id="IPR002109">
    <property type="entry name" value="Glutaredoxin"/>
</dbReference>
<feature type="domain" description="Glutaredoxin" evidence="5">
    <location>
        <begin position="53"/>
        <end position="121"/>
    </location>
</feature>
<evidence type="ECO:0000256" key="1">
    <source>
        <dbReference type="ARBA" id="ARBA00004496"/>
    </source>
</evidence>
<gene>
    <name evidence="6" type="ORF">BVC80_8687g10</name>
</gene>
<name>A0A200QL79_MACCD</name>
<accession>A0A200QL79</accession>
<dbReference type="InterPro" id="IPR011905">
    <property type="entry name" value="GlrX-like_pln_2"/>
</dbReference>
<dbReference type="OrthoDB" id="418495at2759"/>
<dbReference type="Pfam" id="PF00462">
    <property type="entry name" value="Glutaredoxin"/>
    <property type="match status" value="1"/>
</dbReference>
<comment type="caution">
    <text evidence="6">The sequence shown here is derived from an EMBL/GenBank/DDBJ whole genome shotgun (WGS) entry which is preliminary data.</text>
</comment>
<dbReference type="InParanoid" id="A0A200QL79"/>
<reference evidence="6 7" key="1">
    <citation type="journal article" date="2017" name="Mol. Plant">
        <title>The Genome of Medicinal Plant Macleaya cordata Provides New Insights into Benzylisoquinoline Alkaloids Metabolism.</title>
        <authorList>
            <person name="Liu X."/>
            <person name="Liu Y."/>
            <person name="Huang P."/>
            <person name="Ma Y."/>
            <person name="Qing Z."/>
            <person name="Tang Q."/>
            <person name="Cao H."/>
            <person name="Cheng P."/>
            <person name="Zheng Y."/>
            <person name="Yuan Z."/>
            <person name="Zhou Y."/>
            <person name="Liu J."/>
            <person name="Tang Z."/>
            <person name="Zhuo Y."/>
            <person name="Zhang Y."/>
            <person name="Yu L."/>
            <person name="Huang J."/>
            <person name="Yang P."/>
            <person name="Peng Q."/>
            <person name="Zhang J."/>
            <person name="Jiang W."/>
            <person name="Zhang Z."/>
            <person name="Lin K."/>
            <person name="Ro D.K."/>
            <person name="Chen X."/>
            <person name="Xiong X."/>
            <person name="Shang Y."/>
            <person name="Huang S."/>
            <person name="Zeng J."/>
        </authorList>
    </citation>
    <scope>NUCLEOTIDE SEQUENCE [LARGE SCALE GENOMIC DNA]</scope>
    <source>
        <strain evidence="7">cv. BLH2017</strain>
        <tissue evidence="6">Root</tissue>
    </source>
</reference>
<dbReference type="Gene3D" id="3.40.30.10">
    <property type="entry name" value="Glutaredoxin"/>
    <property type="match status" value="1"/>
</dbReference>
<dbReference type="InterPro" id="IPR036249">
    <property type="entry name" value="Thioredoxin-like_sf"/>
</dbReference>
<dbReference type="PANTHER" id="PTHR10168">
    <property type="entry name" value="GLUTAREDOXIN"/>
    <property type="match status" value="1"/>
</dbReference>
<evidence type="ECO:0000259" key="5">
    <source>
        <dbReference type="Pfam" id="PF00462"/>
    </source>
</evidence>
<proteinExistence type="inferred from homology"/>